<evidence type="ECO:0000313" key="2">
    <source>
        <dbReference type="Proteomes" id="UP000195221"/>
    </source>
</evidence>
<proteinExistence type="predicted"/>
<sequence>MPIVSKSHIDAVDTRTISVEPDAIELRMLRTLHDCYGRQLFDDDGLKSMIRTFSIQGGRNVLHRIFISDRHGDYRLRFILDEAIVPLKALFDKNPDYFLPDALEVLSRLGKR</sequence>
<protein>
    <submittedName>
        <fullName evidence="1">Uncharacterized protein</fullName>
    </submittedName>
</protein>
<dbReference type="AlphaFoldDB" id="A0A242N132"/>
<gene>
    <name evidence="1" type="ORF">PAMC26577_08475</name>
</gene>
<comment type="caution">
    <text evidence="1">The sequence shown here is derived from an EMBL/GenBank/DDBJ whole genome shotgun (WGS) entry which is preliminary data.</text>
</comment>
<evidence type="ECO:0000313" key="1">
    <source>
        <dbReference type="EMBL" id="OTP77283.1"/>
    </source>
</evidence>
<organism evidence="1 2">
    <name type="scientific">Caballeronia sordidicola</name>
    <name type="common">Burkholderia sordidicola</name>
    <dbReference type="NCBI Taxonomy" id="196367"/>
    <lineage>
        <taxon>Bacteria</taxon>
        <taxon>Pseudomonadati</taxon>
        <taxon>Pseudomonadota</taxon>
        <taxon>Betaproteobacteria</taxon>
        <taxon>Burkholderiales</taxon>
        <taxon>Burkholderiaceae</taxon>
        <taxon>Caballeronia</taxon>
    </lineage>
</organism>
<accession>A0A242N132</accession>
<reference evidence="1 2" key="1">
    <citation type="submission" date="2017-03" db="EMBL/GenBank/DDBJ databases">
        <title>Genome analysis of strain PAMC 26577.</title>
        <authorList>
            <person name="Oh H.-M."/>
            <person name="Yang J.-A."/>
        </authorList>
    </citation>
    <scope>NUCLEOTIDE SEQUENCE [LARGE SCALE GENOMIC DNA]</scope>
    <source>
        <strain evidence="1 2">PAMC 26577</strain>
    </source>
</reference>
<name>A0A242N132_CABSO</name>
<dbReference type="EMBL" id="NBTZ01000031">
    <property type="protein sequence ID" value="OTP77283.1"/>
    <property type="molecule type" value="Genomic_DNA"/>
</dbReference>
<dbReference type="Proteomes" id="UP000195221">
    <property type="component" value="Unassembled WGS sequence"/>
</dbReference>